<keyword evidence="2" id="KW-1185">Reference proteome</keyword>
<comment type="caution">
    <text evidence="1">The sequence shown here is derived from an EMBL/GenBank/DDBJ whole genome shotgun (WGS) entry which is preliminary data.</text>
</comment>
<accession>A0ABW0KP02</accession>
<proteinExistence type="predicted"/>
<dbReference type="Proteomes" id="UP001596052">
    <property type="component" value="Unassembled WGS sequence"/>
</dbReference>
<protein>
    <submittedName>
        <fullName evidence="1">Uncharacterized protein</fullName>
    </submittedName>
</protein>
<organism evidence="1 2">
    <name type="scientific">Prosthecobacter fluviatilis</name>
    <dbReference type="NCBI Taxonomy" id="445931"/>
    <lineage>
        <taxon>Bacteria</taxon>
        <taxon>Pseudomonadati</taxon>
        <taxon>Verrucomicrobiota</taxon>
        <taxon>Verrucomicrobiia</taxon>
        <taxon>Verrucomicrobiales</taxon>
        <taxon>Verrucomicrobiaceae</taxon>
        <taxon>Prosthecobacter</taxon>
    </lineage>
</organism>
<name>A0ABW0KP02_9BACT</name>
<gene>
    <name evidence="1" type="ORF">ACFQDI_07280</name>
</gene>
<reference evidence="2" key="1">
    <citation type="journal article" date="2019" name="Int. J. Syst. Evol. Microbiol.">
        <title>The Global Catalogue of Microorganisms (GCM) 10K type strain sequencing project: providing services to taxonomists for standard genome sequencing and annotation.</title>
        <authorList>
            <consortium name="The Broad Institute Genomics Platform"/>
            <consortium name="The Broad Institute Genome Sequencing Center for Infectious Disease"/>
            <person name="Wu L."/>
            <person name="Ma J."/>
        </authorList>
    </citation>
    <scope>NUCLEOTIDE SEQUENCE [LARGE SCALE GENOMIC DNA]</scope>
    <source>
        <strain evidence="2">CGMCC 4.1469</strain>
    </source>
</reference>
<sequence length="102" mass="11356">MPVILLASSCNKIESLSKDREALEAEFLQNSIELQGLDTQYAALDAHASDQIQPEQQHAEWVKKNTALQQKLADLSKTCTQGDELLKKVRSKLEAYKALSAQ</sequence>
<dbReference type="EMBL" id="JBHSMQ010000002">
    <property type="protein sequence ID" value="MFC5454646.1"/>
    <property type="molecule type" value="Genomic_DNA"/>
</dbReference>
<dbReference type="RefSeq" id="WP_377164935.1">
    <property type="nucleotide sequence ID" value="NZ_JBHSMQ010000002.1"/>
</dbReference>
<evidence type="ECO:0000313" key="2">
    <source>
        <dbReference type="Proteomes" id="UP001596052"/>
    </source>
</evidence>
<evidence type="ECO:0000313" key="1">
    <source>
        <dbReference type="EMBL" id="MFC5454646.1"/>
    </source>
</evidence>